<reference evidence="3 4" key="1">
    <citation type="submission" date="2015-01" db="EMBL/GenBank/DDBJ databases">
        <title>Evolution of Trichinella species and genotypes.</title>
        <authorList>
            <person name="Korhonen P.K."/>
            <person name="Edoardo P."/>
            <person name="Giuseppe L.R."/>
            <person name="Gasser R.B."/>
        </authorList>
    </citation>
    <scope>NUCLEOTIDE SEQUENCE [LARGE SCALE GENOMIC DNA]</scope>
    <source>
        <strain evidence="3">ISS2496</strain>
    </source>
</reference>
<protein>
    <submittedName>
        <fullName evidence="3">Bifunctional purple acid phosphatase 26</fullName>
    </submittedName>
</protein>
<dbReference type="EMBL" id="JYDQ01003283">
    <property type="protein sequence ID" value="KRY02946.1"/>
    <property type="molecule type" value="Genomic_DNA"/>
</dbReference>
<comment type="caution">
    <text evidence="3">The sequence shown here is derived from an EMBL/GenBank/DDBJ whole genome shotgun (WGS) entry which is preliminary data.</text>
</comment>
<dbReference type="PANTHER" id="PTHR22953:SF55">
    <property type="entry name" value="BIFUNCTIONAL PURPLE ACID PHOSPHATASE 26"/>
    <property type="match status" value="1"/>
</dbReference>
<evidence type="ECO:0000313" key="4">
    <source>
        <dbReference type="Proteomes" id="UP000054783"/>
    </source>
</evidence>
<dbReference type="GO" id="GO:0046872">
    <property type="term" value="F:metal ion binding"/>
    <property type="evidence" value="ECO:0007669"/>
    <property type="project" value="InterPro"/>
</dbReference>
<evidence type="ECO:0000256" key="1">
    <source>
        <dbReference type="ARBA" id="ARBA00022729"/>
    </source>
</evidence>
<dbReference type="Pfam" id="PF16656">
    <property type="entry name" value="Pur_ac_phosph_N"/>
    <property type="match status" value="1"/>
</dbReference>
<dbReference type="AlphaFoldDB" id="A0A0V0YRR7"/>
<evidence type="ECO:0000313" key="3">
    <source>
        <dbReference type="EMBL" id="KRY02946.1"/>
    </source>
</evidence>
<feature type="domain" description="Purple acid phosphatase N-terminal" evidence="2">
    <location>
        <begin position="4"/>
        <end position="70"/>
    </location>
</feature>
<keyword evidence="4" id="KW-1185">Reference proteome</keyword>
<feature type="non-terminal residue" evidence="3">
    <location>
        <position position="85"/>
    </location>
</feature>
<evidence type="ECO:0000259" key="2">
    <source>
        <dbReference type="Pfam" id="PF16656"/>
    </source>
</evidence>
<dbReference type="PANTHER" id="PTHR22953">
    <property type="entry name" value="ACID PHOSPHATASE RELATED"/>
    <property type="match status" value="1"/>
</dbReference>
<dbReference type="InterPro" id="IPR039331">
    <property type="entry name" value="PAPs-like"/>
</dbReference>
<keyword evidence="1" id="KW-0732">Signal</keyword>
<name>A0A0V0YRR7_9BILA</name>
<gene>
    <name evidence="3" type="primary">PAP26</name>
    <name evidence="3" type="ORF">T12_9682</name>
</gene>
<accession>A0A0V0YRR7</accession>
<dbReference type="Proteomes" id="UP000054783">
    <property type="component" value="Unassembled WGS sequence"/>
</dbReference>
<dbReference type="Gene3D" id="2.60.40.380">
    <property type="entry name" value="Purple acid phosphatase-like, N-terminal"/>
    <property type="match status" value="1"/>
</dbReference>
<proteinExistence type="predicted"/>
<dbReference type="InterPro" id="IPR015914">
    <property type="entry name" value="PAPs_N"/>
</dbReference>
<dbReference type="STRING" id="990121.A0A0V0YRR7"/>
<organism evidence="3 4">
    <name type="scientific">Trichinella patagoniensis</name>
    <dbReference type="NCBI Taxonomy" id="990121"/>
    <lineage>
        <taxon>Eukaryota</taxon>
        <taxon>Metazoa</taxon>
        <taxon>Ecdysozoa</taxon>
        <taxon>Nematoda</taxon>
        <taxon>Enoplea</taxon>
        <taxon>Dorylaimia</taxon>
        <taxon>Trichinellida</taxon>
        <taxon>Trichinellidae</taxon>
        <taxon>Trichinella</taxon>
    </lineage>
</organism>
<sequence length="85" mass="9744">MIEPGSSEVLFGKSENKYNLSAQGTLRNYTFYNYKSGYIHHCLLSGLEYNTRYYYKIGVGSSAREFWFDTPPDIDADASYTFGII</sequence>
<dbReference type="SUPFAM" id="SSF49363">
    <property type="entry name" value="Purple acid phosphatase, N-terminal domain"/>
    <property type="match status" value="1"/>
</dbReference>
<dbReference type="GO" id="GO:0003993">
    <property type="term" value="F:acid phosphatase activity"/>
    <property type="evidence" value="ECO:0007669"/>
    <property type="project" value="InterPro"/>
</dbReference>
<dbReference type="InterPro" id="IPR008963">
    <property type="entry name" value="Purple_acid_Pase-like_N"/>
</dbReference>